<keyword evidence="2" id="KW-1185">Reference proteome</keyword>
<proteinExistence type="predicted"/>
<reference evidence="1 2" key="1">
    <citation type="submission" date="2013-02" db="EMBL/GenBank/DDBJ databases">
        <title>Whole genome shotgun sequence of Gordonia malaquae NBRC 108250.</title>
        <authorList>
            <person name="Yoshida I."/>
            <person name="Hosoyama A."/>
            <person name="Tsuchikane K."/>
            <person name="Ando Y."/>
            <person name="Baba S."/>
            <person name="Ohji S."/>
            <person name="Hamada M."/>
            <person name="Tamura T."/>
            <person name="Yamazoe A."/>
            <person name="Yamazaki S."/>
            <person name="Fujita N."/>
        </authorList>
    </citation>
    <scope>NUCLEOTIDE SEQUENCE [LARGE SCALE GENOMIC DNA]</scope>
    <source>
        <strain evidence="1 2">NBRC 108250</strain>
    </source>
</reference>
<protein>
    <submittedName>
        <fullName evidence="1">Uncharacterized protein</fullName>
    </submittedName>
</protein>
<comment type="caution">
    <text evidence="1">The sequence shown here is derived from an EMBL/GenBank/DDBJ whole genome shotgun (WGS) entry which is preliminary data.</text>
</comment>
<accession>M3UT17</accession>
<evidence type="ECO:0000313" key="2">
    <source>
        <dbReference type="Proteomes" id="UP000035009"/>
    </source>
</evidence>
<evidence type="ECO:0000313" key="1">
    <source>
        <dbReference type="EMBL" id="GAC78447.1"/>
    </source>
</evidence>
<dbReference type="AlphaFoldDB" id="M3UT17"/>
<dbReference type="Proteomes" id="UP000035009">
    <property type="component" value="Unassembled WGS sequence"/>
</dbReference>
<organism evidence="1 2">
    <name type="scientific">Gordonia malaquae NBRC 108250</name>
    <dbReference type="NCBI Taxonomy" id="1223542"/>
    <lineage>
        <taxon>Bacteria</taxon>
        <taxon>Bacillati</taxon>
        <taxon>Actinomycetota</taxon>
        <taxon>Actinomycetes</taxon>
        <taxon>Mycobacteriales</taxon>
        <taxon>Gordoniaceae</taxon>
        <taxon>Gordonia</taxon>
    </lineage>
</organism>
<name>M3UT17_GORML</name>
<gene>
    <name evidence="1" type="ORF">GM1_003_01860</name>
</gene>
<sequence length="341" mass="36647">MRGRPSALPAVRKGVDATPAVSVDDTRAIAFGQGDDIVAHASIGARRQVVDHRSRRLFGASPIGADFATRTTLDPPRDVLPGDCLARFCVDHAAVPMGNCSGPRVEWESVQRGTPETDRSDDESGLDHVRGSVVVHFEAGHRPITQDGPGSRVETEHEAAVVVACSSVDEGAQERDRRVVGVRLVADWIADDDVCRKVDQCGDLADGERGLRRAASSEDDDFSHGARPEGIERVIGYVGGRERVGVGEENACDVERDVPVADHHRAVSGQIDGETCGVGMTVVPGDEVTGTDVSGTVLAGDSDRLRHRRAVREHDRVVRRREVVGSHVHADIDPEQVPESR</sequence>
<dbReference type="AntiFam" id="ANF00146">
    <property type="entry name" value="Shadow ORF (opposite fprA)"/>
</dbReference>
<dbReference type="EMBL" id="BAOP01000003">
    <property type="protein sequence ID" value="GAC78447.1"/>
    <property type="molecule type" value="Genomic_DNA"/>
</dbReference>